<evidence type="ECO:0000256" key="1">
    <source>
        <dbReference type="SAM" id="SignalP"/>
    </source>
</evidence>
<dbReference type="STRING" id="1782.AWC18_11925"/>
<name>A0A1X1ZAX0_MYCNO</name>
<feature type="signal peptide" evidence="1">
    <location>
        <begin position="1"/>
        <end position="23"/>
    </location>
</feature>
<protein>
    <recommendedName>
        <fullName evidence="2">DUF732 domain-containing protein</fullName>
    </recommendedName>
</protein>
<comment type="caution">
    <text evidence="3">The sequence shown here is derived from an EMBL/GenBank/DDBJ whole genome shotgun (WGS) entry which is preliminary data.</text>
</comment>
<dbReference type="Pfam" id="PF05305">
    <property type="entry name" value="DUF732"/>
    <property type="match status" value="1"/>
</dbReference>
<keyword evidence="1" id="KW-0732">Signal</keyword>
<reference evidence="3 4" key="1">
    <citation type="submission" date="2016-01" db="EMBL/GenBank/DDBJ databases">
        <title>The new phylogeny of the genus Mycobacterium.</title>
        <authorList>
            <person name="Tarcisio F."/>
            <person name="Conor M."/>
            <person name="Antonella G."/>
            <person name="Elisabetta G."/>
            <person name="Giulia F.S."/>
            <person name="Sara T."/>
            <person name="Anna F."/>
            <person name="Clotilde B."/>
            <person name="Roberto B."/>
            <person name="Veronica D.S."/>
            <person name="Fabio R."/>
            <person name="Monica P."/>
            <person name="Olivier J."/>
            <person name="Enrico T."/>
            <person name="Nicola S."/>
        </authorList>
    </citation>
    <scope>NUCLEOTIDE SEQUENCE [LARGE SCALE GENOMIC DNA]</scope>
    <source>
        <strain evidence="3 4">DSM 44164</strain>
    </source>
</reference>
<gene>
    <name evidence="3" type="ORF">AWC18_11925</name>
</gene>
<proteinExistence type="predicted"/>
<dbReference type="AlphaFoldDB" id="A0A1X1ZAX0"/>
<feature type="domain" description="DUF732" evidence="2">
    <location>
        <begin position="29"/>
        <end position="99"/>
    </location>
</feature>
<organism evidence="3 4">
    <name type="scientific">Mycolicibacter nonchromogenicus</name>
    <name type="common">Mycobacterium nonchromogenicum</name>
    <dbReference type="NCBI Taxonomy" id="1782"/>
    <lineage>
        <taxon>Bacteria</taxon>
        <taxon>Bacillati</taxon>
        <taxon>Actinomycetota</taxon>
        <taxon>Actinomycetes</taxon>
        <taxon>Mycobacteriales</taxon>
        <taxon>Mycobacteriaceae</taxon>
        <taxon>Mycolicibacter</taxon>
    </lineage>
</organism>
<dbReference type="PROSITE" id="PS51257">
    <property type="entry name" value="PROKAR_LIPOPROTEIN"/>
    <property type="match status" value="1"/>
</dbReference>
<keyword evidence="4" id="KW-1185">Reference proteome</keyword>
<sequence>MRSSLLSIVGIAAVIGCAAPAYADPDASDAAFLNSLKASGLAFSSSDQAIAAGRAICTMADSGETGLQVVKRLTDDNPGLTMDGAAQFAAAAASAYCPQHLHK</sequence>
<dbReference type="RefSeq" id="WP_085138860.1">
    <property type="nucleotide sequence ID" value="NZ_LQPI01000044.1"/>
</dbReference>
<accession>A0A1X1ZAX0</accession>
<evidence type="ECO:0000313" key="3">
    <source>
        <dbReference type="EMBL" id="ORW20380.1"/>
    </source>
</evidence>
<feature type="chain" id="PRO_5012665274" description="DUF732 domain-containing protein" evidence="1">
    <location>
        <begin position="24"/>
        <end position="103"/>
    </location>
</feature>
<dbReference type="EMBL" id="LQPI01000044">
    <property type="protein sequence ID" value="ORW20380.1"/>
    <property type="molecule type" value="Genomic_DNA"/>
</dbReference>
<evidence type="ECO:0000259" key="2">
    <source>
        <dbReference type="Pfam" id="PF05305"/>
    </source>
</evidence>
<dbReference type="Proteomes" id="UP000193108">
    <property type="component" value="Unassembled WGS sequence"/>
</dbReference>
<evidence type="ECO:0000313" key="4">
    <source>
        <dbReference type="Proteomes" id="UP000193108"/>
    </source>
</evidence>
<dbReference type="InterPro" id="IPR007969">
    <property type="entry name" value="DUF732"/>
</dbReference>